<evidence type="ECO:0000313" key="3">
    <source>
        <dbReference type="Proteomes" id="UP001485459"/>
    </source>
</evidence>
<keyword evidence="3" id="KW-1185">Reference proteome</keyword>
<gene>
    <name evidence="2" type="ORF">WJU16_02815</name>
</gene>
<reference evidence="3" key="1">
    <citation type="submission" date="2024-03" db="EMBL/GenBank/DDBJ databases">
        <title>Chitinophaga horti sp. nov., isolated from garden soil.</title>
        <authorList>
            <person name="Lee D.S."/>
            <person name="Han D.M."/>
            <person name="Baek J.H."/>
            <person name="Choi D.G."/>
            <person name="Jeon J.H."/>
            <person name="Jeon C.O."/>
        </authorList>
    </citation>
    <scope>NUCLEOTIDE SEQUENCE [LARGE SCALE GENOMIC DNA]</scope>
    <source>
        <strain evidence="3">GPA1</strain>
    </source>
</reference>
<name>A0ABZ2YSP8_9BACT</name>
<keyword evidence="1" id="KW-0732">Signal</keyword>
<dbReference type="PROSITE" id="PS51257">
    <property type="entry name" value="PROKAR_LIPOPROTEIN"/>
    <property type="match status" value="1"/>
</dbReference>
<sequence>MQKIKLTITALALASAFTACQSIGSDAKVADITGNYHRVDSSQFSILHQQVQIAPVGGSSRDKYHVKVLSITDFHSERPNDTTEKSTNATFDPKSGLLTTDRSLVYHYDPASGNLVVKGQKGEVIYQKQ</sequence>
<feature type="chain" id="PRO_5045113398" description="Lipoprotein" evidence="1">
    <location>
        <begin position="22"/>
        <end position="129"/>
    </location>
</feature>
<proteinExistence type="predicted"/>
<feature type="signal peptide" evidence="1">
    <location>
        <begin position="1"/>
        <end position="21"/>
    </location>
</feature>
<evidence type="ECO:0000256" key="1">
    <source>
        <dbReference type="SAM" id="SignalP"/>
    </source>
</evidence>
<evidence type="ECO:0008006" key="4">
    <source>
        <dbReference type="Google" id="ProtNLM"/>
    </source>
</evidence>
<evidence type="ECO:0000313" key="2">
    <source>
        <dbReference type="EMBL" id="WZN41966.1"/>
    </source>
</evidence>
<dbReference type="EMBL" id="CP149822">
    <property type="protein sequence ID" value="WZN41966.1"/>
    <property type="molecule type" value="Genomic_DNA"/>
</dbReference>
<protein>
    <recommendedName>
        <fullName evidence="4">Lipoprotein</fullName>
    </recommendedName>
</protein>
<dbReference type="RefSeq" id="WP_341836809.1">
    <property type="nucleotide sequence ID" value="NZ_CP149822.1"/>
</dbReference>
<organism evidence="2 3">
    <name type="scientific">Chitinophaga pollutisoli</name>
    <dbReference type="NCBI Taxonomy" id="3133966"/>
    <lineage>
        <taxon>Bacteria</taxon>
        <taxon>Pseudomonadati</taxon>
        <taxon>Bacteroidota</taxon>
        <taxon>Chitinophagia</taxon>
        <taxon>Chitinophagales</taxon>
        <taxon>Chitinophagaceae</taxon>
        <taxon>Chitinophaga</taxon>
    </lineage>
</organism>
<accession>A0ABZ2YSP8</accession>
<dbReference type="Proteomes" id="UP001485459">
    <property type="component" value="Chromosome"/>
</dbReference>